<proteinExistence type="predicted"/>
<protein>
    <submittedName>
        <fullName evidence="1">Uncharacterized protein</fullName>
    </submittedName>
</protein>
<organism evidence="1 2">
    <name type="scientific">Methylomonas methanica</name>
    <dbReference type="NCBI Taxonomy" id="421"/>
    <lineage>
        <taxon>Bacteria</taxon>
        <taxon>Pseudomonadati</taxon>
        <taxon>Pseudomonadota</taxon>
        <taxon>Gammaproteobacteria</taxon>
        <taxon>Methylococcales</taxon>
        <taxon>Methylococcaceae</taxon>
        <taxon>Methylomonas</taxon>
    </lineage>
</organism>
<evidence type="ECO:0000313" key="2">
    <source>
        <dbReference type="Proteomes" id="UP000077763"/>
    </source>
</evidence>
<comment type="caution">
    <text evidence="1">The sequence shown here is derived from an EMBL/GenBank/DDBJ whole genome shotgun (WGS) entry which is preliminary data.</text>
</comment>
<sequence length="102" mass="11936">MHRLRSIALPFRLLRYKTSLIWHLAIDHNNHTRPMLRFAQKMGLVMATLVPLPNCQKPSTYMDIFAEMEPMLEGTIEATDRRINTLMFDTLFDKPVVMQSFA</sequence>
<gene>
    <name evidence="1" type="ORF">A1353_23285</name>
</gene>
<evidence type="ECO:0000313" key="1">
    <source>
        <dbReference type="EMBL" id="OAH97351.1"/>
    </source>
</evidence>
<reference evidence="2" key="1">
    <citation type="submission" date="2016-03" db="EMBL/GenBank/DDBJ databases">
        <authorList>
            <person name="Heylen K."/>
            <person name="De Vos P."/>
            <person name="Vekeman B."/>
        </authorList>
    </citation>
    <scope>NUCLEOTIDE SEQUENCE [LARGE SCALE GENOMIC DNA]</scope>
    <source>
        <strain evidence="2">R-45371</strain>
    </source>
</reference>
<name>A0A177LV38_METMH</name>
<dbReference type="Proteomes" id="UP000077763">
    <property type="component" value="Unassembled WGS sequence"/>
</dbReference>
<dbReference type="EMBL" id="LUUH01000102">
    <property type="protein sequence ID" value="OAH97351.1"/>
    <property type="molecule type" value="Genomic_DNA"/>
</dbReference>
<accession>A0A177LV38</accession>
<dbReference type="AlphaFoldDB" id="A0A177LV38"/>